<evidence type="ECO:0000313" key="1">
    <source>
        <dbReference type="EMBL" id="KKL23398.1"/>
    </source>
</evidence>
<dbReference type="AlphaFoldDB" id="A0A0F9EHH7"/>
<sequence length="525" mass="60376">YPNWDIRYISNPMLDRMISEFYVSFYAQPYDIIFKSHRFSYATDDLGGSLSVNYWSVVGGEDLDVMPNFNAYYYNNEEESTYKESINHATQISAYLEEGSTLSFDLAGEIGGYDSQLLADIQTGSEYLALYINTAMDNYEALEKVLVELYDNSETPALIASDYIFAQEIIDSDFTLKIDLPEAPNLARLDFKPFFRTDAEYDTNNAIEKPLLEFVEWDSIKTSYNSDGNKVMFYTLENSLFTEAPNHEIAYLLNNNLEYLSPPEGVNFAWSLEAGANGLETYVLQIPESFIDPDNPSVESTFKDGDSFFVKYDSHVVKTIQIGIEGLYFQKKPFNYINYETIAEVLLINTDDTTDYDQFTEPYDYDIQIPITPFQTEYLGNYRELTVDIDLNLIGVEHVVDGKIDFSNIVISVPNPAFELTIEEIRIVQETTDAFPHDSGFSDNIWRNTEKEIIISGTSPSTDKYQLTQTNEPLFYNDAIQDKWLEYITIYDENGNYYTAGTQGDDHQLIWDSFTEEFTWNEAFN</sequence>
<gene>
    <name evidence="1" type="ORF">LCGC14_2425780</name>
</gene>
<feature type="non-terminal residue" evidence="1">
    <location>
        <position position="1"/>
    </location>
</feature>
<comment type="caution">
    <text evidence="1">The sequence shown here is derived from an EMBL/GenBank/DDBJ whole genome shotgun (WGS) entry which is preliminary data.</text>
</comment>
<name>A0A0F9EHH7_9ZZZZ</name>
<feature type="non-terminal residue" evidence="1">
    <location>
        <position position="525"/>
    </location>
</feature>
<proteinExistence type="predicted"/>
<protein>
    <submittedName>
        <fullName evidence="1">Uncharacterized protein</fullName>
    </submittedName>
</protein>
<organism evidence="1">
    <name type="scientific">marine sediment metagenome</name>
    <dbReference type="NCBI Taxonomy" id="412755"/>
    <lineage>
        <taxon>unclassified sequences</taxon>
        <taxon>metagenomes</taxon>
        <taxon>ecological metagenomes</taxon>
    </lineage>
</organism>
<accession>A0A0F9EHH7</accession>
<dbReference type="EMBL" id="LAZR01036991">
    <property type="protein sequence ID" value="KKL23398.1"/>
    <property type="molecule type" value="Genomic_DNA"/>
</dbReference>
<reference evidence="1" key="1">
    <citation type="journal article" date="2015" name="Nature">
        <title>Complex archaea that bridge the gap between prokaryotes and eukaryotes.</title>
        <authorList>
            <person name="Spang A."/>
            <person name="Saw J.H."/>
            <person name="Jorgensen S.L."/>
            <person name="Zaremba-Niedzwiedzka K."/>
            <person name="Martijn J."/>
            <person name="Lind A.E."/>
            <person name="van Eijk R."/>
            <person name="Schleper C."/>
            <person name="Guy L."/>
            <person name="Ettema T.J."/>
        </authorList>
    </citation>
    <scope>NUCLEOTIDE SEQUENCE</scope>
</reference>